<dbReference type="Pfam" id="PF16163">
    <property type="entry name" value="DUF4869"/>
    <property type="match status" value="1"/>
</dbReference>
<evidence type="ECO:0000313" key="1">
    <source>
        <dbReference type="EMBL" id="SKA72596.1"/>
    </source>
</evidence>
<reference evidence="1 2" key="1">
    <citation type="submission" date="2017-02" db="EMBL/GenBank/DDBJ databases">
        <authorList>
            <person name="Peterson S.W."/>
        </authorList>
    </citation>
    <scope>NUCLEOTIDE SEQUENCE [LARGE SCALE GENOMIC DNA]</scope>
    <source>
        <strain evidence="1 2">ATCC 35992</strain>
    </source>
</reference>
<gene>
    <name evidence="1" type="ORF">SAMN02745111_02382</name>
</gene>
<dbReference type="STRING" id="39495.SAMN02745111_02382"/>
<sequence>MIDIYTEKKDSKDWILQNDLYFNLNTSNEKMSEKEIDLIRQVDKARLTPDKHIETKYGLGTIRNLSSGCKTLLNIVKHPEKVVCVEECGPNVLKIIFAMDNIKIYMSRPSFADIPDNMKIRFNDADIVTGGTGYQTWWSKEYERREADDL</sequence>
<dbReference type="Proteomes" id="UP000190814">
    <property type="component" value="Unassembled WGS sequence"/>
</dbReference>
<protein>
    <recommendedName>
        <fullName evidence="3">DUF4869 domain-containing protein</fullName>
    </recommendedName>
</protein>
<evidence type="ECO:0008006" key="3">
    <source>
        <dbReference type="Google" id="ProtNLM"/>
    </source>
</evidence>
<dbReference type="RefSeq" id="WP_078767190.1">
    <property type="nucleotide sequence ID" value="NZ_FUXZ01000021.1"/>
</dbReference>
<dbReference type="OrthoDB" id="3183892at2"/>
<dbReference type="AlphaFoldDB" id="A0A1T4W5S9"/>
<organism evidence="1 2">
    <name type="scientific">Eubacterium uniforme</name>
    <dbReference type="NCBI Taxonomy" id="39495"/>
    <lineage>
        <taxon>Bacteria</taxon>
        <taxon>Bacillati</taxon>
        <taxon>Bacillota</taxon>
        <taxon>Clostridia</taxon>
        <taxon>Eubacteriales</taxon>
        <taxon>Eubacteriaceae</taxon>
        <taxon>Eubacterium</taxon>
    </lineage>
</organism>
<accession>A0A1T4W5S9</accession>
<dbReference type="InterPro" id="IPR032360">
    <property type="entry name" value="DUF4869"/>
</dbReference>
<proteinExistence type="predicted"/>
<name>A0A1T4W5S9_9FIRM</name>
<dbReference type="EMBL" id="FUXZ01000021">
    <property type="protein sequence ID" value="SKA72596.1"/>
    <property type="molecule type" value="Genomic_DNA"/>
</dbReference>
<evidence type="ECO:0000313" key="2">
    <source>
        <dbReference type="Proteomes" id="UP000190814"/>
    </source>
</evidence>
<keyword evidence="2" id="KW-1185">Reference proteome</keyword>